<reference evidence="1" key="1">
    <citation type="submission" date="2022-06" db="EMBL/GenBank/DDBJ databases">
        <title>Phylogenomic reconstructions and comparative analyses of Kickxellomycotina fungi.</title>
        <authorList>
            <person name="Reynolds N.K."/>
            <person name="Stajich J.E."/>
            <person name="Barry K."/>
            <person name="Grigoriev I.V."/>
            <person name="Crous P."/>
            <person name="Smith M.E."/>
        </authorList>
    </citation>
    <scope>NUCLEOTIDE SEQUENCE</scope>
    <source>
        <strain evidence="1">RSA 2271</strain>
    </source>
</reference>
<feature type="non-terminal residue" evidence="1">
    <location>
        <position position="1"/>
    </location>
</feature>
<proteinExistence type="predicted"/>
<gene>
    <name evidence="1" type="ORF">EV182_007157</name>
</gene>
<dbReference type="Proteomes" id="UP001145114">
    <property type="component" value="Unassembled WGS sequence"/>
</dbReference>
<accession>A0ACC1HRI1</accession>
<organism evidence="1 2">
    <name type="scientific">Spiromyces aspiralis</name>
    <dbReference type="NCBI Taxonomy" id="68401"/>
    <lineage>
        <taxon>Eukaryota</taxon>
        <taxon>Fungi</taxon>
        <taxon>Fungi incertae sedis</taxon>
        <taxon>Zoopagomycota</taxon>
        <taxon>Kickxellomycotina</taxon>
        <taxon>Kickxellomycetes</taxon>
        <taxon>Kickxellales</taxon>
        <taxon>Kickxellaceae</taxon>
        <taxon>Spiromyces</taxon>
    </lineage>
</organism>
<name>A0ACC1HRI1_9FUNG</name>
<feature type="non-terminal residue" evidence="1">
    <location>
        <position position="322"/>
    </location>
</feature>
<comment type="caution">
    <text evidence="1">The sequence shown here is derived from an EMBL/GenBank/DDBJ whole genome shotgun (WGS) entry which is preliminary data.</text>
</comment>
<protein>
    <submittedName>
        <fullName evidence="1">Uncharacterized protein</fullName>
    </submittedName>
</protein>
<evidence type="ECO:0000313" key="2">
    <source>
        <dbReference type="Proteomes" id="UP001145114"/>
    </source>
</evidence>
<keyword evidence="2" id="KW-1185">Reference proteome</keyword>
<dbReference type="EMBL" id="JAMZIH010003219">
    <property type="protein sequence ID" value="KAJ1676969.1"/>
    <property type="molecule type" value="Genomic_DNA"/>
</dbReference>
<sequence length="322" mass="36257">PTQKALEQVFKIQHPSIVQHTVLSVLPTKEDMIIKAKTGTGKTLAFLIPAIESLLAKYATYDEPHKAGRNIGILVVSPTRELAKQISEEAAKLTSFHKWGVQTIVGGEPAARQTTSLKKYRCDIVVGTPGRILDFFTNNEIFQQKAKGIGAVILDEADELLDMGFKDEIDQIISACPKQRQTLLVSATFDERVKAVARTALNKEHLFLDCVSKDDVNTNKNTVQEYVRAEYHQHYPALYDIITKATAKAHQATGKGTKIIVFCPTTKTTEVYYQAIHNMFETVHDVRDFAKYMRRAKNRGDFNPIMVFRLHGKMSQYQRSTV</sequence>
<evidence type="ECO:0000313" key="1">
    <source>
        <dbReference type="EMBL" id="KAJ1676969.1"/>
    </source>
</evidence>